<name>A0ABS5CE97_9BACL</name>
<gene>
    <name evidence="1" type="ORF">I8J30_11870</name>
</gene>
<evidence type="ECO:0000313" key="1">
    <source>
        <dbReference type="EMBL" id="MBP3963403.1"/>
    </source>
</evidence>
<comment type="caution">
    <text evidence="1">The sequence shown here is derived from an EMBL/GenBank/DDBJ whole genome shotgun (WGS) entry which is preliminary data.</text>
</comment>
<keyword evidence="2" id="KW-1185">Reference proteome</keyword>
<proteinExistence type="predicted"/>
<accession>A0ABS5CE97</accession>
<sequence>MKKQAASTEKQFRLTGAILSHVAATMVPFFRKIVLNYTYALKWSKAIRSADLDTLSALFKSVAPSAKLNGFSTNAIGYFFDFEFPEPIFQYSIGTTIPPGTTQFTFSTPIHRAIARAVLPFYKALRASSSYAAAVAAAVNNNNRTRLATLIRQKVTAYALKSITIDFSGIALSFKYKSSKFTYRHLLFREIVG</sequence>
<dbReference type="Proteomes" id="UP000673394">
    <property type="component" value="Unassembled WGS sequence"/>
</dbReference>
<dbReference type="EMBL" id="JAGKSP010000003">
    <property type="protein sequence ID" value="MBP3963403.1"/>
    <property type="molecule type" value="Genomic_DNA"/>
</dbReference>
<dbReference type="RefSeq" id="WP_210658434.1">
    <property type="nucleotide sequence ID" value="NZ_JAGKSP010000003.1"/>
</dbReference>
<protein>
    <submittedName>
        <fullName evidence="1">Uncharacterized protein</fullName>
    </submittedName>
</protein>
<reference evidence="1 2" key="1">
    <citation type="submission" date="2021-04" db="EMBL/GenBank/DDBJ databases">
        <title>Paenibacillus sp. DLE-14 whole genome sequence.</title>
        <authorList>
            <person name="Ham Y.J."/>
        </authorList>
    </citation>
    <scope>NUCLEOTIDE SEQUENCE [LARGE SCALE GENOMIC DNA]</scope>
    <source>
        <strain evidence="1 2">DLE-14</strain>
    </source>
</reference>
<evidence type="ECO:0000313" key="2">
    <source>
        <dbReference type="Proteomes" id="UP000673394"/>
    </source>
</evidence>
<organism evidence="1 2">
    <name type="scientific">Paenibacillus lignilyticus</name>
    <dbReference type="NCBI Taxonomy" id="1172615"/>
    <lineage>
        <taxon>Bacteria</taxon>
        <taxon>Bacillati</taxon>
        <taxon>Bacillota</taxon>
        <taxon>Bacilli</taxon>
        <taxon>Bacillales</taxon>
        <taxon>Paenibacillaceae</taxon>
        <taxon>Paenibacillus</taxon>
    </lineage>
</organism>